<dbReference type="SUPFAM" id="SSF141868">
    <property type="entry name" value="EAL domain-like"/>
    <property type="match status" value="1"/>
</dbReference>
<organism evidence="2 3">
    <name type="scientific">Henriciella barbarensis</name>
    <dbReference type="NCBI Taxonomy" id="86342"/>
    <lineage>
        <taxon>Bacteria</taxon>
        <taxon>Pseudomonadati</taxon>
        <taxon>Pseudomonadota</taxon>
        <taxon>Alphaproteobacteria</taxon>
        <taxon>Hyphomonadales</taxon>
        <taxon>Hyphomonadaceae</taxon>
        <taxon>Henriciella</taxon>
    </lineage>
</organism>
<dbReference type="Proteomes" id="UP000265431">
    <property type="component" value="Unassembled WGS sequence"/>
</dbReference>
<accession>A0A399QT53</accession>
<dbReference type="SMART" id="SM00052">
    <property type="entry name" value="EAL"/>
    <property type="match status" value="1"/>
</dbReference>
<gene>
    <name evidence="2" type="ORF">D1224_11205</name>
</gene>
<dbReference type="InterPro" id="IPR035919">
    <property type="entry name" value="EAL_sf"/>
</dbReference>
<dbReference type="PROSITE" id="PS50883">
    <property type="entry name" value="EAL"/>
    <property type="match status" value="1"/>
</dbReference>
<evidence type="ECO:0000259" key="1">
    <source>
        <dbReference type="PROSITE" id="PS50883"/>
    </source>
</evidence>
<evidence type="ECO:0000313" key="2">
    <source>
        <dbReference type="EMBL" id="RIJ22126.1"/>
    </source>
</evidence>
<protein>
    <submittedName>
        <fullName evidence="2">EAL domain-containing protein</fullName>
    </submittedName>
</protein>
<name>A0A399QT53_9PROT</name>
<dbReference type="InterPro" id="IPR050706">
    <property type="entry name" value="Cyclic-di-GMP_PDE-like"/>
</dbReference>
<comment type="caution">
    <text evidence="2">The sequence shown here is derived from an EMBL/GenBank/DDBJ whole genome shotgun (WGS) entry which is preliminary data.</text>
</comment>
<dbReference type="GO" id="GO:0071111">
    <property type="term" value="F:cyclic-guanylate-specific phosphodiesterase activity"/>
    <property type="evidence" value="ECO:0007669"/>
    <property type="project" value="InterPro"/>
</dbReference>
<dbReference type="EMBL" id="QWGB01000007">
    <property type="protein sequence ID" value="RIJ22126.1"/>
    <property type="molecule type" value="Genomic_DNA"/>
</dbReference>
<reference evidence="2 3" key="1">
    <citation type="submission" date="2018-08" db="EMBL/GenBank/DDBJ databases">
        <title>Henriciella mobilis sp. nov., isolated from seawater.</title>
        <authorList>
            <person name="Cheng H."/>
            <person name="Wu Y.-H."/>
            <person name="Xu X.-W."/>
            <person name="Guo L.-L."/>
        </authorList>
    </citation>
    <scope>NUCLEOTIDE SEQUENCE [LARGE SCALE GENOMIC DNA]</scope>
    <source>
        <strain evidence="2 3">CCUG66934</strain>
    </source>
</reference>
<dbReference type="CDD" id="cd01948">
    <property type="entry name" value="EAL"/>
    <property type="match status" value="1"/>
</dbReference>
<dbReference type="Gene3D" id="3.20.20.450">
    <property type="entry name" value="EAL domain"/>
    <property type="match status" value="1"/>
</dbReference>
<evidence type="ECO:0000313" key="3">
    <source>
        <dbReference type="Proteomes" id="UP000265431"/>
    </source>
</evidence>
<dbReference type="AlphaFoldDB" id="A0A399QT53"/>
<proteinExistence type="predicted"/>
<dbReference type="PANTHER" id="PTHR33121">
    <property type="entry name" value="CYCLIC DI-GMP PHOSPHODIESTERASE PDEF"/>
    <property type="match status" value="1"/>
</dbReference>
<dbReference type="InterPro" id="IPR001633">
    <property type="entry name" value="EAL_dom"/>
</dbReference>
<dbReference type="OrthoDB" id="7279500at2"/>
<dbReference type="PANTHER" id="PTHR33121:SF70">
    <property type="entry name" value="SIGNALING PROTEIN YKOW"/>
    <property type="match status" value="1"/>
</dbReference>
<sequence>MLSADPLTLGEWSWDAQSSRLAIHVDASAGYQEIDGVWTLQSVSKVLAGLSHQRLHQLFSGQPTAYGPISCRLKLSTGKSLTLTGDFAADGSASGVLMRRSDAEEWLADPSGAELEAAFQPIVSLQTGEIGGFEALARWPRAGIGHPYSPEDRGLATSMLMRASEALSSWIRHSGRCDLFVNVNVTAPDLAEESLVALVGDLIAGHDFSPGQLRIELTEQAALRDPETVLQTVEALKEAGAGVVLDDFGTGHSSFEWLEALPADGLKVDADLIKKLERQRMQIILKSVTGLAHELGLGTTAEGVEDLGTVSLLRSLGFDFVQGFAFSRPLPALQAGKLLKA</sequence>
<feature type="domain" description="EAL" evidence="1">
    <location>
        <begin position="96"/>
        <end position="341"/>
    </location>
</feature>
<keyword evidence="3" id="KW-1185">Reference proteome</keyword>
<dbReference type="Pfam" id="PF00563">
    <property type="entry name" value="EAL"/>
    <property type="match status" value="1"/>
</dbReference>